<keyword evidence="1" id="KW-1133">Transmembrane helix</keyword>
<reference evidence="2" key="1">
    <citation type="submission" date="2021-09" db="EMBL/GenBank/DDBJ databases">
        <authorList>
            <consortium name="AG Swart"/>
            <person name="Singh M."/>
            <person name="Singh A."/>
            <person name="Seah K."/>
            <person name="Emmerich C."/>
        </authorList>
    </citation>
    <scope>NUCLEOTIDE SEQUENCE</scope>
    <source>
        <strain evidence="2">ATCC30299</strain>
    </source>
</reference>
<feature type="transmembrane region" description="Helical" evidence="1">
    <location>
        <begin position="168"/>
        <end position="189"/>
    </location>
</feature>
<sequence>MSLPINIGNAGKKFQKLALFAQVIFIISTAPTSTPHAKEILVGASVEKYERVLKELENIYSGIISNSKSWNACSSKSILGDKNIYLWSIEEYKLRRKENLITAISMFIKIGNEFERKFFNSSEYPWDAYRFLLFNGYGEALNYCNKSLIDIIDCQQSMVSDFKSQMTFFLILGPVVLAVCILLILPFYFSIFKIENNLWNNIRKYAFKNYSELKQTILERLKDIHSHSKAFFLQKSNLWQLIHSKATGDMLDEHLFT</sequence>
<keyword evidence="1" id="KW-0472">Membrane</keyword>
<keyword evidence="1" id="KW-0812">Transmembrane</keyword>
<accession>A0AAU9I9L4</accession>
<keyword evidence="3" id="KW-1185">Reference proteome</keyword>
<dbReference type="EMBL" id="CAJZBQ010000004">
    <property type="protein sequence ID" value="CAG9311161.1"/>
    <property type="molecule type" value="Genomic_DNA"/>
</dbReference>
<dbReference type="AlphaFoldDB" id="A0AAU9I9L4"/>
<protein>
    <submittedName>
        <fullName evidence="2">Uncharacterized protein</fullName>
    </submittedName>
</protein>
<comment type="caution">
    <text evidence="2">The sequence shown here is derived from an EMBL/GenBank/DDBJ whole genome shotgun (WGS) entry which is preliminary data.</text>
</comment>
<evidence type="ECO:0000313" key="2">
    <source>
        <dbReference type="EMBL" id="CAG9311161.1"/>
    </source>
</evidence>
<name>A0AAU9I9L4_9CILI</name>
<evidence type="ECO:0000313" key="3">
    <source>
        <dbReference type="Proteomes" id="UP001162131"/>
    </source>
</evidence>
<evidence type="ECO:0000256" key="1">
    <source>
        <dbReference type="SAM" id="Phobius"/>
    </source>
</evidence>
<organism evidence="2 3">
    <name type="scientific">Blepharisma stoltei</name>
    <dbReference type="NCBI Taxonomy" id="1481888"/>
    <lineage>
        <taxon>Eukaryota</taxon>
        <taxon>Sar</taxon>
        <taxon>Alveolata</taxon>
        <taxon>Ciliophora</taxon>
        <taxon>Postciliodesmatophora</taxon>
        <taxon>Heterotrichea</taxon>
        <taxon>Heterotrichida</taxon>
        <taxon>Blepharismidae</taxon>
        <taxon>Blepharisma</taxon>
    </lineage>
</organism>
<gene>
    <name evidence="2" type="ORF">BSTOLATCC_MIC3453</name>
</gene>
<proteinExistence type="predicted"/>
<dbReference type="Proteomes" id="UP001162131">
    <property type="component" value="Unassembled WGS sequence"/>
</dbReference>